<comment type="caution">
    <text evidence="3">The sequence shown here is derived from an EMBL/GenBank/DDBJ whole genome shotgun (WGS) entry which is preliminary data.</text>
</comment>
<dbReference type="InterPro" id="IPR051448">
    <property type="entry name" value="CdaR-like_regulators"/>
</dbReference>
<dbReference type="InterPro" id="IPR042070">
    <property type="entry name" value="PucR_C-HTH_sf"/>
</dbReference>
<dbReference type="InterPro" id="IPR025736">
    <property type="entry name" value="PucR_C-HTH_dom"/>
</dbReference>
<dbReference type="InterPro" id="IPR012914">
    <property type="entry name" value="PucR_dom"/>
</dbReference>
<feature type="domain" description="PucR C-terminal helix-turn-helix" evidence="2">
    <location>
        <begin position="448"/>
        <end position="505"/>
    </location>
</feature>
<dbReference type="Pfam" id="PF13556">
    <property type="entry name" value="HTH_30"/>
    <property type="match status" value="1"/>
</dbReference>
<evidence type="ECO:0000259" key="2">
    <source>
        <dbReference type="Pfam" id="PF13556"/>
    </source>
</evidence>
<reference evidence="4" key="1">
    <citation type="journal article" date="2019" name="Int. J. Syst. Evol. Microbiol.">
        <title>The Global Catalogue of Microorganisms (GCM) 10K type strain sequencing project: providing services to taxonomists for standard genome sequencing and annotation.</title>
        <authorList>
            <consortium name="The Broad Institute Genomics Platform"/>
            <consortium name="The Broad Institute Genome Sequencing Center for Infectious Disease"/>
            <person name="Wu L."/>
            <person name="Ma J."/>
        </authorList>
    </citation>
    <scope>NUCLEOTIDE SEQUENCE [LARGE SCALE GENOMIC DNA]</scope>
    <source>
        <strain evidence="4">CCUG 56754</strain>
    </source>
</reference>
<dbReference type="Pfam" id="PF07905">
    <property type="entry name" value="PucR"/>
    <property type="match status" value="1"/>
</dbReference>
<protein>
    <submittedName>
        <fullName evidence="3">PucR family transcriptional regulator</fullName>
    </submittedName>
</protein>
<dbReference type="PANTHER" id="PTHR33744">
    <property type="entry name" value="CARBOHYDRATE DIACID REGULATOR"/>
    <property type="match status" value="1"/>
</dbReference>
<dbReference type="RefSeq" id="WP_390359115.1">
    <property type="nucleotide sequence ID" value="NZ_JBHTKJ010000007.1"/>
</dbReference>
<name>A0ABW3LFU1_9BACI</name>
<evidence type="ECO:0000259" key="1">
    <source>
        <dbReference type="Pfam" id="PF07905"/>
    </source>
</evidence>
<sequence length="513" mass="59615">MSITVQEAVKRPSFSNITILSGNNFLTRSFKWVHVVEKADCSNLINGGELVLTTGIEWNKDEETSLYFLKQIIDKNVAALCIDLDSKTTPLSPAFINTADSHNLPIILFNEEVKFVDITMDLHKYLLDFEGSIWDELDNLFNNLNTALNENKEVDAFLKILRDAINLNVTFYQIDEPFSSSPEQTARVQPDDNWMKLSVFVLNNEIGALYCKKKEHLLSKFEKLAIERCANFISQSLLLKYQHIERQQIEKNDWIHSIVSENADHQSVINQMEFLDNSIKQNEISMALIPFTSQNNNTNRSLSYIMLLIRDTLRSHGFHLYATTDFKNSYFIFVLINQMGSADLFERFDNAINQIKNQNKTDIQKYKIDYMSVGIFVTDYSKLTYSHKTAEKTYRLQKNKDKGTITLYQNLNVSRLLSNLANNQETQDIIQDYLGPIIEFDKQNSSSLLYTLHIYLKNQCSKKQAAEELFIVRQTLYHRLEKIASLVHYDIELPQNRFMYEFAIYAYEDGIKE</sequence>
<evidence type="ECO:0000313" key="4">
    <source>
        <dbReference type="Proteomes" id="UP001597040"/>
    </source>
</evidence>
<dbReference type="EMBL" id="JBHTKJ010000007">
    <property type="protein sequence ID" value="MFD1037232.1"/>
    <property type="molecule type" value="Genomic_DNA"/>
</dbReference>
<accession>A0ABW3LFU1</accession>
<organism evidence="3 4">
    <name type="scientific">Virgibacillus byunsanensis</name>
    <dbReference type="NCBI Taxonomy" id="570945"/>
    <lineage>
        <taxon>Bacteria</taxon>
        <taxon>Bacillati</taxon>
        <taxon>Bacillota</taxon>
        <taxon>Bacilli</taxon>
        <taxon>Bacillales</taxon>
        <taxon>Bacillaceae</taxon>
        <taxon>Virgibacillus</taxon>
    </lineage>
</organism>
<evidence type="ECO:0000313" key="3">
    <source>
        <dbReference type="EMBL" id="MFD1037232.1"/>
    </source>
</evidence>
<proteinExistence type="predicted"/>
<feature type="domain" description="Purine catabolism PurC-like" evidence="1">
    <location>
        <begin position="8"/>
        <end position="125"/>
    </location>
</feature>
<gene>
    <name evidence="3" type="ORF">ACFQ3N_02180</name>
</gene>
<keyword evidence="4" id="KW-1185">Reference proteome</keyword>
<dbReference type="Proteomes" id="UP001597040">
    <property type="component" value="Unassembled WGS sequence"/>
</dbReference>
<dbReference type="Gene3D" id="1.10.10.2840">
    <property type="entry name" value="PucR C-terminal helix-turn-helix domain"/>
    <property type="match status" value="1"/>
</dbReference>